<dbReference type="InterPro" id="IPR021133">
    <property type="entry name" value="HEAT_type_2"/>
</dbReference>
<keyword evidence="3" id="KW-0677">Repeat</keyword>
<dbReference type="GO" id="GO:0019887">
    <property type="term" value="F:protein kinase regulator activity"/>
    <property type="evidence" value="ECO:0007669"/>
    <property type="project" value="TreeGrafter"/>
</dbReference>
<dbReference type="FunFam" id="1.25.10.10:FF:000096">
    <property type="entry name" value="eIF-2-alpha kinase activator gcn1"/>
    <property type="match status" value="1"/>
</dbReference>
<dbReference type="PANTHER" id="PTHR23346">
    <property type="entry name" value="TRANSLATIONAL ACTIVATOR GCN1-RELATED"/>
    <property type="match status" value="1"/>
</dbReference>
<dbReference type="PANTHER" id="PTHR23346:SF7">
    <property type="entry name" value="STALLED RIBOSOME SENSOR GCN1"/>
    <property type="match status" value="1"/>
</dbReference>
<evidence type="ECO:0000313" key="6">
    <source>
        <dbReference type="Proteomes" id="UP000504634"/>
    </source>
</evidence>
<comment type="similarity">
    <text evidence="1">Belongs to the GCN1 family.</text>
</comment>
<keyword evidence="7" id="KW-0808">Transferase</keyword>
<dbReference type="SUPFAM" id="SSF48371">
    <property type="entry name" value="ARM repeat"/>
    <property type="match status" value="5"/>
</dbReference>
<dbReference type="FunFam" id="1.25.10.10:FF:000162">
    <property type="entry name" value="GCN1, eIF2 alpha kinase activator homolog"/>
    <property type="match status" value="1"/>
</dbReference>
<evidence type="ECO:0000256" key="4">
    <source>
        <dbReference type="PROSITE-ProRule" id="PRU00103"/>
    </source>
</evidence>
<dbReference type="OrthoDB" id="5148094at2759"/>
<evidence type="ECO:0000256" key="2">
    <source>
        <dbReference type="ARBA" id="ARBA00022553"/>
    </source>
</evidence>
<proteinExistence type="inferred from homology"/>
<feature type="domain" description="TOG" evidence="5">
    <location>
        <begin position="1895"/>
        <end position="2108"/>
    </location>
</feature>
<dbReference type="InterPro" id="IPR034085">
    <property type="entry name" value="TOG"/>
</dbReference>
<evidence type="ECO:0000256" key="3">
    <source>
        <dbReference type="ARBA" id="ARBA00022737"/>
    </source>
</evidence>
<dbReference type="Proteomes" id="UP000504634">
    <property type="component" value="Unplaced"/>
</dbReference>
<reference evidence="7" key="1">
    <citation type="submission" date="2025-08" db="UniProtKB">
        <authorList>
            <consortium name="RefSeq"/>
        </authorList>
    </citation>
    <scope>IDENTIFICATION</scope>
    <source>
        <strain evidence="7">11010-0011.00</strain>
        <tissue evidence="7">Whole body</tissue>
    </source>
</reference>
<evidence type="ECO:0000256" key="1">
    <source>
        <dbReference type="ARBA" id="ARBA00007366"/>
    </source>
</evidence>
<dbReference type="InterPro" id="IPR057546">
    <property type="entry name" value="HEAT_GCN1"/>
</dbReference>
<dbReference type="GO" id="GO:0005829">
    <property type="term" value="C:cytosol"/>
    <property type="evidence" value="ECO:0007669"/>
    <property type="project" value="TreeGrafter"/>
</dbReference>
<dbReference type="GO" id="GO:0034198">
    <property type="term" value="P:cellular response to amino acid starvation"/>
    <property type="evidence" value="ECO:0007669"/>
    <property type="project" value="TreeGrafter"/>
</dbReference>
<dbReference type="InterPro" id="IPR016024">
    <property type="entry name" value="ARM-type_fold"/>
</dbReference>
<dbReference type="Pfam" id="PF24987">
    <property type="entry name" value="HEAT_EF3_N"/>
    <property type="match status" value="3"/>
</dbReference>
<accession>A0A6J2U0Q1</accession>
<protein>
    <submittedName>
        <fullName evidence="7">EIF-2-alpha kinase activator GCN1 isoform X1</fullName>
    </submittedName>
</protein>
<dbReference type="Pfam" id="PF25801">
    <property type="entry name" value="HEAT_GCN1_C_2"/>
    <property type="match status" value="1"/>
</dbReference>
<dbReference type="InterPro" id="IPR056810">
    <property type="entry name" value="GNC1-like_N"/>
</dbReference>
<sequence>MANAELSNALRDFPNRVINVGMEERPALFANVSAVLTNPGINSAIIRGICKVIGTTLTKYKDPSSQQLVRRLISDLAKEHHDITFEYMLSVLKTLTLKELPLAPVQKSSKSSVIALSWIALLLKNGNAESNIYKTEKRRLFEYQSLLYQMTLLASQQRVTDAARKVLYELWEDDNIFSDTVQTLLQLDPNSNVTILIMLMVQYENQLNQATTVLKNNKDQIIEYFVKSMILSKTKPQKAFIVACYPFLKTITDSEFELHIYPPLQRNLLRSPENTLESLGLIIDAININCSRYGTQIGKILIQNLYSKDEVARRESLESLKTLSQKCSDEDVIKVLLEQIFSILSGSDGKINVVEYRLNLLQGAGCLSYNIVPEKNNLNLLNVAVNLFWKTLEYESQEKVICCTLEMFALWTGKFTTEIPNVLIKIFKMGLDQKNASQAIRQAYLEWLLSSIQNAEMNKDSDVVPALISLYVNALQSSTQLSQISEAACIACILLILENPTEKYSIFWSSLFDMNKLLFFGEKFLMAGTPETLCHISLIAKFLLTSYADKLKGPIEPLYRTLILNMCNNSWKVREYTINQVTQIISGAEGVAFVKLALNEYKTHINMSKISYDTDIPIDQSYIPSHIFVTALQTLCKLSNVPYEDAVELAMLLLYVAHHPAIVNTNHKFWETALQDNFGLDIEHFISTNINSIKDIFIDNFNVCAVYENTISTLARLSPNVVLPIIIMRTKLHLDDHSNVHVSEDEYRTYLTPDGELYDKSVIPNIESQYVTVGVRRENKVYSYKEQMEEIQLRREIDEKRQKEGKSKTIRLTQKQQELIKNQTEKEFRIKYRINQLREKLMGIISLFKSACVGNGKCVALHFQNILHSILRASKSPLSAEVLTELYYFLHKMCFHNQKDLCSEISIATIRLQNPSCDLKKEWLARNLDESIAEIISALNKYVDNSSNSNEQETFANLLDAPSFSYAFEFVQRAITHLNIATNEDIVLMGIHFIESHAQLKKNSTADKYDLNSMPRYGMFKILFYLIRNCKGSVQTQAGCALLDVATISSGVNSSSGPDHKTIELFLKALQNESEAVRDITLRALKIMVSIIINDLEPDSDLHKRIVASFWIAKFDVCHENQRLAIDLWNATNFSYPEFDRIICNITHSELCIQKASAASLAPLIVSDNKLIIHALKQMLTIYNEKLIMIPPKLDQFEREIEPAVDQWKPRRGVAIAILNIGEFLSIEDINNVMQFMVSQGLGDRNEVVHKEMLAAALKIVDIHGKETIVSLLPVFEGFLDKAPKSQSFDNTRQAVVILMGSLARHFEKHDKRIEPIVKRLLEALSTPSQQVQEAVANCLPHLMTSVKDDAPAIIKKLLHSLTKSEKYGERRGAAYGIAGIVKGLGILSLKQLDIMSKLTMYIQEKKNYRYREGALFAFEVLCTTLGRLFEPYIVHVLPHLLQCFGDSSQYVRQAADDTARVVMGKLSAHGVKLVLPSLLDALDEDSWRTKTASVELLGAMAFCAPKQLSSCLPSIVPKLIEVLGDSHTKVQEAGADALRVIGSVIKNPEIQALVPVLLRALEDPSNNTSACLQSLLKTKFVHFIDAPSLALIMPVVQRAFMDRSTETRKMAAQIIGNMYSLTDQKDLTPYLPNIIPGLKSSLLDPVPDVRAVSARALGAMVKGMGETSFEDLLPWLMETLTSESSSVDRSGAAQGLSEVVGGLGVEKMHKLMPEIIATAERNDIAPHVKDGYIMMFIYMPGAFPDEFTPYIGQIINPILKALADESEYVRDTALKAGQRIVNLYAESAVALLLPELEKGLFHDNWRIRYSSVQLLGDLLYRISGVSGKMTTETASEDDNFGTEQSHTAIIRFLGDERRNRVLSGLYMGRSDVSLMVRQAALHVWKVVVTNTPRTLREILPTLFGLLLGCLASTSYDKRQVAARTLGDLVRKLGERVLPEIIPILEKGLDSNHSDQRQGVCIGLSEIMASTSKEMVLTFVHSLVPTVRKALSDPLPEVREAAAKTFESLHSTVGHRALDDILPFMLEELSNPDPLVAENTLDGLRQVMTIKSKVVLPYLVPQLTSPPVNTKALSILVSVAGEALTKYLPKILSALLEALSQSQGTVNEHRELEYCQTVILSVTDEVGIRTIMDILMSSARNDNLSTRKSSANLLCAFCIHSPGDYSQYVPQLLRCLLRLMAENDKDILQKSWEALNAVIKGLNPTQQIAHVADVRQAVRFAASELKESELPGFCLPKGITPLLPVFREAILNGLPDEKENAAQGLGEVIFLTSTQSLQPSVVHITGPLIRILGDRFNSGVKAAVLETLAILLHKVGVLLKQFLPQLQTTFLKALHDQNRNVRMKAGRALSELVAIHSRADPLFNDIHNGIKNSDESAVRETMLHALRSILGPSGEKMSQVIKKQILVTLLCLVSHQEDVTRNAAGGCLGAMLKYLLPEQINELLNNHIFTEDSEDYLLKHGRTVVIFVALKESPKEILSSLFYDKVKTYILNNITSEKVPIACNAIRAATYFLEYSLKNENETPNNIIVALARAMNHSSNDVKQLVAKSCSHLSKNLTAYQINLDVMKYLIPMLVNGTKEKNGYVKSNSELALISLLRLRTDDTTYIKTSEALESGAKDSLNEVIMKISKKVVVQSVIKEEELDDTLLT</sequence>
<feature type="repeat" description="HEAT" evidence="4">
    <location>
        <begin position="1516"/>
        <end position="1554"/>
    </location>
</feature>
<dbReference type="FunFam" id="1.25.10.10:FF:000090">
    <property type="entry name" value="eIF-2-alpha kinase activator GCN1"/>
    <property type="match status" value="1"/>
</dbReference>
<dbReference type="RefSeq" id="XP_030380687.1">
    <property type="nucleotide sequence ID" value="XM_030524827.1"/>
</dbReference>
<evidence type="ECO:0000259" key="5">
    <source>
        <dbReference type="SMART" id="SM01349"/>
    </source>
</evidence>
<dbReference type="GeneID" id="115628660"/>
<dbReference type="Pfam" id="PF24984">
    <property type="entry name" value="HEAT_EF3_GNC1"/>
    <property type="match status" value="1"/>
</dbReference>
<name>A0A6J2U0Q1_DROLE</name>
<dbReference type="GO" id="GO:0016301">
    <property type="term" value="F:kinase activity"/>
    <property type="evidence" value="ECO:0007669"/>
    <property type="project" value="UniProtKB-KW"/>
</dbReference>
<dbReference type="Pfam" id="PF24993">
    <property type="entry name" value="GNC1_N"/>
    <property type="match status" value="1"/>
</dbReference>
<organism evidence="6 7">
    <name type="scientific">Drosophila lebanonensis</name>
    <name type="common">Fruit fly</name>
    <name type="synonym">Scaptodrosophila lebanonensis</name>
    <dbReference type="NCBI Taxonomy" id="7225"/>
    <lineage>
        <taxon>Eukaryota</taxon>
        <taxon>Metazoa</taxon>
        <taxon>Ecdysozoa</taxon>
        <taxon>Arthropoda</taxon>
        <taxon>Hexapoda</taxon>
        <taxon>Insecta</taxon>
        <taxon>Pterygota</taxon>
        <taxon>Neoptera</taxon>
        <taxon>Endopterygota</taxon>
        <taxon>Diptera</taxon>
        <taxon>Brachycera</taxon>
        <taxon>Muscomorpha</taxon>
        <taxon>Ephydroidea</taxon>
        <taxon>Drosophilidae</taxon>
        <taxon>Scaptodrosophila</taxon>
    </lineage>
</organism>
<feature type="repeat" description="HEAT" evidence="4">
    <location>
        <begin position="1635"/>
        <end position="1673"/>
    </location>
</feature>
<dbReference type="GO" id="GO:0000226">
    <property type="term" value="P:microtubule cytoskeleton organization"/>
    <property type="evidence" value="ECO:0007669"/>
    <property type="project" value="UniProtKB-ARBA"/>
</dbReference>
<keyword evidence="6" id="KW-1185">Reference proteome</keyword>
<dbReference type="SMART" id="SM01349">
    <property type="entry name" value="TOG"/>
    <property type="match status" value="2"/>
</dbReference>
<evidence type="ECO:0000313" key="7">
    <source>
        <dbReference type="RefSeq" id="XP_030380687.1"/>
    </source>
</evidence>
<keyword evidence="2" id="KW-0597">Phosphoprotein</keyword>
<dbReference type="PROSITE" id="PS50077">
    <property type="entry name" value="HEAT_REPEAT"/>
    <property type="match status" value="3"/>
</dbReference>
<dbReference type="InterPro" id="IPR011989">
    <property type="entry name" value="ARM-like"/>
</dbReference>
<dbReference type="Gene3D" id="1.25.10.10">
    <property type="entry name" value="Leucine-rich Repeat Variant"/>
    <property type="match status" value="7"/>
</dbReference>
<keyword evidence="7" id="KW-0418">Kinase</keyword>
<feature type="repeat" description="HEAT" evidence="4">
    <location>
        <begin position="1983"/>
        <end position="2020"/>
    </location>
</feature>
<dbReference type="Pfam" id="PF23271">
    <property type="entry name" value="HEAT_GCN1"/>
    <property type="match status" value="1"/>
</dbReference>
<dbReference type="GO" id="GO:0006417">
    <property type="term" value="P:regulation of translation"/>
    <property type="evidence" value="ECO:0007669"/>
    <property type="project" value="TreeGrafter"/>
</dbReference>
<gene>
    <name evidence="7" type="primary">LOC115628660</name>
</gene>
<feature type="domain" description="TOG" evidence="5">
    <location>
        <begin position="1342"/>
        <end position="1575"/>
    </location>
</feature>